<evidence type="ECO:0000313" key="4">
    <source>
        <dbReference type="Proteomes" id="UP001203136"/>
    </source>
</evidence>
<reference evidence="2" key="1">
    <citation type="journal article" date="2022" name="Cell Host Microbe">
        <title>Colonization of the live biotherapeutic product VE303 and modulation of the microbiota and metabolites in healthy volunteers.</title>
        <authorList>
            <person name="Dsouza M."/>
            <person name="Menon R."/>
            <person name="Crossette E."/>
            <person name="Bhattarai S.K."/>
            <person name="Schneider J."/>
            <person name="Kim Y.G."/>
            <person name="Reddy S."/>
            <person name="Caballero S."/>
            <person name="Felix C."/>
            <person name="Cornacchione L."/>
            <person name="Hendrickson J."/>
            <person name="Watson A.R."/>
            <person name="Minot S.S."/>
            <person name="Greenfield N."/>
            <person name="Schopf L."/>
            <person name="Szabady R."/>
            <person name="Patarroyo J."/>
            <person name="Smith W."/>
            <person name="Harrison P."/>
            <person name="Kuijper E.J."/>
            <person name="Kelly C.P."/>
            <person name="Olle B."/>
            <person name="Bobilev D."/>
            <person name="Silber J.L."/>
            <person name="Bucci V."/>
            <person name="Roberts B."/>
            <person name="Faith J."/>
            <person name="Norman J.M."/>
        </authorList>
    </citation>
    <scope>NUCLEOTIDE SEQUENCE</scope>
    <source>
        <strain evidence="2">VE303-04</strain>
    </source>
</reference>
<gene>
    <name evidence="2" type="ORF">K5I21_10550</name>
    <name evidence="3" type="ORF">PM006_12175</name>
</gene>
<sequence length="104" mass="11522">MTKLDCNVTGCLHNSENCCCKNVIVVEGQTAREKCDTCCGSYDENKGGMFRNMFKTPENRLEVECEAVNCVYNKDRFCEAEHIGITGGDTTEAQGTECSSFKAR</sequence>
<proteinExistence type="predicted"/>
<dbReference type="RefSeq" id="WP_003507706.1">
    <property type="nucleotide sequence ID" value="NZ_BAABZD010000009.1"/>
</dbReference>
<dbReference type="AlphaFoldDB" id="A0AAW5F174"/>
<comment type="caution">
    <text evidence="2">The sequence shown here is derived from an EMBL/GenBank/DDBJ whole genome shotgun (WGS) entry which is preliminary data.</text>
</comment>
<evidence type="ECO:0000313" key="2">
    <source>
        <dbReference type="EMBL" id="MCK0086298.1"/>
    </source>
</evidence>
<feature type="domain" description="DUF1540" evidence="1">
    <location>
        <begin position="5"/>
        <end position="42"/>
    </location>
</feature>
<reference evidence="3" key="2">
    <citation type="submission" date="2023-01" db="EMBL/GenBank/DDBJ databases">
        <title>Human gut microbiome strain richness.</title>
        <authorList>
            <person name="Chen-Liaw A."/>
        </authorList>
    </citation>
    <scope>NUCLEOTIDE SEQUENCE</scope>
    <source>
        <strain evidence="3">B1_m1001713B170214d0_201011</strain>
    </source>
</reference>
<organism evidence="2 4">
    <name type="scientific">Clostridium symbiosum</name>
    <name type="common">Bacteroides symbiosus</name>
    <dbReference type="NCBI Taxonomy" id="1512"/>
    <lineage>
        <taxon>Bacteria</taxon>
        <taxon>Bacillati</taxon>
        <taxon>Bacillota</taxon>
        <taxon>Clostridia</taxon>
        <taxon>Lachnospirales</taxon>
        <taxon>Lachnospiraceae</taxon>
        <taxon>Otoolea</taxon>
    </lineage>
</organism>
<dbReference type="Proteomes" id="UP001300871">
    <property type="component" value="Unassembled WGS sequence"/>
</dbReference>
<dbReference type="EMBL" id="JAINVB010000001">
    <property type="protein sequence ID" value="MCK0086298.1"/>
    <property type="molecule type" value="Genomic_DNA"/>
</dbReference>
<dbReference type="Proteomes" id="UP001203136">
    <property type="component" value="Unassembled WGS sequence"/>
</dbReference>
<protein>
    <submittedName>
        <fullName evidence="2">DUF1540 domain-containing protein</fullName>
    </submittedName>
</protein>
<dbReference type="GeneID" id="57970548"/>
<evidence type="ECO:0000259" key="1">
    <source>
        <dbReference type="Pfam" id="PF07561"/>
    </source>
</evidence>
<evidence type="ECO:0000313" key="3">
    <source>
        <dbReference type="EMBL" id="MDB2000959.1"/>
    </source>
</evidence>
<dbReference type="Pfam" id="PF07561">
    <property type="entry name" value="DUF1540"/>
    <property type="match status" value="2"/>
</dbReference>
<dbReference type="EMBL" id="JAQLGM010000029">
    <property type="protein sequence ID" value="MDB2000959.1"/>
    <property type="molecule type" value="Genomic_DNA"/>
</dbReference>
<accession>A0AAW5F174</accession>
<dbReference type="InterPro" id="IPR011437">
    <property type="entry name" value="DUF1540"/>
</dbReference>
<feature type="domain" description="DUF1540" evidence="1">
    <location>
        <begin position="63"/>
        <end position="101"/>
    </location>
</feature>
<name>A0AAW5F174_CLOSY</name>